<comment type="caution">
    <text evidence="2">The sequence shown here is derived from an EMBL/GenBank/DDBJ whole genome shotgun (WGS) entry which is preliminary data.</text>
</comment>
<protein>
    <submittedName>
        <fullName evidence="2">Uncharacterized protein</fullName>
    </submittedName>
</protein>
<keyword evidence="1" id="KW-0732">Signal</keyword>
<dbReference type="Proteomes" id="UP001500736">
    <property type="component" value="Unassembled WGS sequence"/>
</dbReference>
<evidence type="ECO:0000313" key="3">
    <source>
        <dbReference type="Proteomes" id="UP001500736"/>
    </source>
</evidence>
<sequence length="149" mass="17169">MKTKFTILMMVFFLAMSNVFAQKKDEAQNIISGKVSITKYHDREDLEKMQKGELLDLYTERIEVIVNILPNIAFATKPGITMTSLGIPDTKDNRKALEDNKNASKIYFDSTIEFQKKVLPYSDKSNLIAAILFYEQTLKSLHTYNEFNN</sequence>
<keyword evidence="3" id="KW-1185">Reference proteome</keyword>
<feature type="signal peptide" evidence="1">
    <location>
        <begin position="1"/>
        <end position="21"/>
    </location>
</feature>
<organism evidence="2 3">
    <name type="scientific">Gaetbulibacter jejuensis</name>
    <dbReference type="NCBI Taxonomy" id="584607"/>
    <lineage>
        <taxon>Bacteria</taxon>
        <taxon>Pseudomonadati</taxon>
        <taxon>Bacteroidota</taxon>
        <taxon>Flavobacteriia</taxon>
        <taxon>Flavobacteriales</taxon>
        <taxon>Flavobacteriaceae</taxon>
        <taxon>Gaetbulibacter</taxon>
    </lineage>
</organism>
<proteinExistence type="predicted"/>
<gene>
    <name evidence="2" type="ORF">GCM10009431_17190</name>
</gene>
<dbReference type="RefSeq" id="WP_343797490.1">
    <property type="nucleotide sequence ID" value="NZ_BAAAGF010000002.1"/>
</dbReference>
<dbReference type="EMBL" id="BAAAGF010000002">
    <property type="protein sequence ID" value="GAA0743738.1"/>
    <property type="molecule type" value="Genomic_DNA"/>
</dbReference>
<name>A0ABN1JP12_9FLAO</name>
<accession>A0ABN1JP12</accession>
<evidence type="ECO:0000313" key="2">
    <source>
        <dbReference type="EMBL" id="GAA0743738.1"/>
    </source>
</evidence>
<reference evidence="2 3" key="1">
    <citation type="journal article" date="2019" name="Int. J. Syst. Evol. Microbiol.">
        <title>The Global Catalogue of Microorganisms (GCM) 10K type strain sequencing project: providing services to taxonomists for standard genome sequencing and annotation.</title>
        <authorList>
            <consortium name="The Broad Institute Genomics Platform"/>
            <consortium name="The Broad Institute Genome Sequencing Center for Infectious Disease"/>
            <person name="Wu L."/>
            <person name="Ma J."/>
        </authorList>
    </citation>
    <scope>NUCLEOTIDE SEQUENCE [LARGE SCALE GENOMIC DNA]</scope>
    <source>
        <strain evidence="2 3">JCM 15976</strain>
    </source>
</reference>
<feature type="chain" id="PRO_5045161596" evidence="1">
    <location>
        <begin position="22"/>
        <end position="149"/>
    </location>
</feature>
<evidence type="ECO:0000256" key="1">
    <source>
        <dbReference type="SAM" id="SignalP"/>
    </source>
</evidence>